<keyword evidence="2" id="KW-1185">Reference proteome</keyword>
<name>A0A0L6JJR1_9FIRM</name>
<evidence type="ECO:0000313" key="2">
    <source>
        <dbReference type="Proteomes" id="UP000036923"/>
    </source>
</evidence>
<accession>A0A0L6JJR1</accession>
<sequence>MIVYDGNPAIHLYKRFGFEVVQAIETKTLGKIMGSDYHTHLLMEKIIQVKSDTNSDIISQTQNESRKMFCNK</sequence>
<dbReference type="AlphaFoldDB" id="A0A0L6JJR1"/>
<protein>
    <submittedName>
        <fullName evidence="1">Uncharacterized protein</fullName>
    </submittedName>
</protein>
<dbReference type="EMBL" id="LGTC01000001">
    <property type="protein sequence ID" value="KNY25999.1"/>
    <property type="molecule type" value="Genomic_DNA"/>
</dbReference>
<evidence type="ECO:0000313" key="1">
    <source>
        <dbReference type="EMBL" id="KNY25999.1"/>
    </source>
</evidence>
<organism evidence="1 2">
    <name type="scientific">Pseudobacteroides cellulosolvens ATCC 35603 = DSM 2933</name>
    <dbReference type="NCBI Taxonomy" id="398512"/>
    <lineage>
        <taxon>Bacteria</taxon>
        <taxon>Bacillati</taxon>
        <taxon>Bacillota</taxon>
        <taxon>Clostridia</taxon>
        <taxon>Eubacteriales</taxon>
        <taxon>Oscillospiraceae</taxon>
        <taxon>Pseudobacteroides</taxon>
    </lineage>
</organism>
<gene>
    <name evidence="1" type="ORF">Bccel_1261</name>
</gene>
<reference evidence="2" key="1">
    <citation type="submission" date="2015-07" db="EMBL/GenBank/DDBJ databases">
        <title>Near-Complete Genome Sequence of the Cellulolytic Bacterium Bacteroides (Pseudobacteroides) cellulosolvens ATCC 35603.</title>
        <authorList>
            <person name="Dassa B."/>
            <person name="Utturkar S.M."/>
            <person name="Klingeman D.M."/>
            <person name="Hurt R.A."/>
            <person name="Keller M."/>
            <person name="Xu J."/>
            <person name="Reddy Y.H.K."/>
            <person name="Borovok I."/>
            <person name="Grinberg I.R."/>
            <person name="Lamed R."/>
            <person name="Zhivin O."/>
            <person name="Bayer E.A."/>
            <person name="Brown S.D."/>
        </authorList>
    </citation>
    <scope>NUCLEOTIDE SEQUENCE [LARGE SCALE GENOMIC DNA]</scope>
    <source>
        <strain evidence="2">DSM 2933</strain>
    </source>
</reference>
<dbReference type="Proteomes" id="UP000036923">
    <property type="component" value="Unassembled WGS sequence"/>
</dbReference>
<comment type="caution">
    <text evidence="1">The sequence shown here is derived from an EMBL/GenBank/DDBJ whole genome shotgun (WGS) entry which is preliminary data.</text>
</comment>
<dbReference type="RefSeq" id="WP_036945113.1">
    <property type="nucleotide sequence ID" value="NZ_JQKC01000043.1"/>
</dbReference>
<proteinExistence type="predicted"/>